<keyword evidence="6 11" id="KW-0812">Transmembrane</keyword>
<evidence type="ECO:0000256" key="5">
    <source>
        <dbReference type="ARBA" id="ARBA00022679"/>
    </source>
</evidence>
<keyword evidence="9" id="KW-0902">Two-component regulatory system</keyword>
<dbReference type="PANTHER" id="PTHR45436">
    <property type="entry name" value="SENSOR HISTIDINE KINASE YKOH"/>
    <property type="match status" value="1"/>
</dbReference>
<protein>
    <recommendedName>
        <fullName evidence="3">histidine kinase</fullName>
        <ecNumber evidence="3">2.7.13.3</ecNumber>
    </recommendedName>
</protein>
<dbReference type="SUPFAM" id="SSF47384">
    <property type="entry name" value="Homodimeric domain of signal transducing histidine kinase"/>
    <property type="match status" value="1"/>
</dbReference>
<keyword evidence="7 14" id="KW-0418">Kinase</keyword>
<evidence type="ECO:0000256" key="8">
    <source>
        <dbReference type="ARBA" id="ARBA00022989"/>
    </source>
</evidence>
<dbReference type="Pfam" id="PF00672">
    <property type="entry name" value="HAMP"/>
    <property type="match status" value="1"/>
</dbReference>
<dbReference type="EMBL" id="JBDZYD010000001">
    <property type="protein sequence ID" value="MEQ0557828.1"/>
    <property type="molecule type" value="Genomic_DNA"/>
</dbReference>
<comment type="catalytic activity">
    <reaction evidence="1">
        <text>ATP + protein L-histidine = ADP + protein N-phospho-L-histidine.</text>
        <dbReference type="EC" id="2.7.13.3"/>
    </reaction>
</comment>
<keyword evidence="4" id="KW-0597">Phosphoprotein</keyword>
<evidence type="ECO:0000256" key="4">
    <source>
        <dbReference type="ARBA" id="ARBA00022553"/>
    </source>
</evidence>
<dbReference type="SMART" id="SM00388">
    <property type="entry name" value="HisKA"/>
    <property type="match status" value="1"/>
</dbReference>
<dbReference type="GO" id="GO:0016301">
    <property type="term" value="F:kinase activity"/>
    <property type="evidence" value="ECO:0007669"/>
    <property type="project" value="UniProtKB-KW"/>
</dbReference>
<dbReference type="Pfam" id="PF02518">
    <property type="entry name" value="HATPase_c"/>
    <property type="match status" value="1"/>
</dbReference>
<accession>A0ABV0L8S1</accession>
<reference evidence="14 15" key="1">
    <citation type="submission" date="2024-05" db="EMBL/GenBank/DDBJ databases">
        <authorList>
            <person name="Zhao H."/>
            <person name="Xu Y."/>
            <person name="Lin S."/>
            <person name="Spain J.C."/>
            <person name="Zhou N.-Y."/>
        </authorList>
    </citation>
    <scope>NUCLEOTIDE SEQUENCE [LARGE SCALE GENOMIC DNA]</scope>
    <source>
        <strain evidence="14 15">NEAU-NG30</strain>
    </source>
</reference>
<dbReference type="InterPro" id="IPR003661">
    <property type="entry name" value="HisK_dim/P_dom"/>
</dbReference>
<dbReference type="InterPro" id="IPR003660">
    <property type="entry name" value="HAMP_dom"/>
</dbReference>
<dbReference type="InterPro" id="IPR004358">
    <property type="entry name" value="Sig_transdc_His_kin-like_C"/>
</dbReference>
<dbReference type="EC" id="2.7.13.3" evidence="3"/>
<dbReference type="SUPFAM" id="SSF55874">
    <property type="entry name" value="ATPase domain of HSP90 chaperone/DNA topoisomerase II/histidine kinase"/>
    <property type="match status" value="1"/>
</dbReference>
<dbReference type="CDD" id="cd00082">
    <property type="entry name" value="HisKA"/>
    <property type="match status" value="1"/>
</dbReference>
<organism evidence="14 15">
    <name type="scientific">Amycolatopsis melonis</name>
    <dbReference type="NCBI Taxonomy" id="3156488"/>
    <lineage>
        <taxon>Bacteria</taxon>
        <taxon>Bacillati</taxon>
        <taxon>Actinomycetota</taxon>
        <taxon>Actinomycetes</taxon>
        <taxon>Pseudonocardiales</taxon>
        <taxon>Pseudonocardiaceae</taxon>
        <taxon>Amycolatopsis</taxon>
    </lineage>
</organism>
<evidence type="ECO:0000259" key="12">
    <source>
        <dbReference type="PROSITE" id="PS50109"/>
    </source>
</evidence>
<dbReference type="SMART" id="SM00387">
    <property type="entry name" value="HATPase_c"/>
    <property type="match status" value="1"/>
</dbReference>
<evidence type="ECO:0000256" key="3">
    <source>
        <dbReference type="ARBA" id="ARBA00012438"/>
    </source>
</evidence>
<dbReference type="PRINTS" id="PR00344">
    <property type="entry name" value="BCTRLSENSOR"/>
</dbReference>
<dbReference type="RefSeq" id="WP_348947151.1">
    <property type="nucleotide sequence ID" value="NZ_JBDZYD010000001.1"/>
</dbReference>
<evidence type="ECO:0000313" key="14">
    <source>
        <dbReference type="EMBL" id="MEQ0557828.1"/>
    </source>
</evidence>
<evidence type="ECO:0000256" key="9">
    <source>
        <dbReference type="ARBA" id="ARBA00023012"/>
    </source>
</evidence>
<dbReference type="InterPro" id="IPR036097">
    <property type="entry name" value="HisK_dim/P_sf"/>
</dbReference>
<evidence type="ECO:0000256" key="6">
    <source>
        <dbReference type="ARBA" id="ARBA00022692"/>
    </source>
</evidence>
<evidence type="ECO:0000313" key="15">
    <source>
        <dbReference type="Proteomes" id="UP001440984"/>
    </source>
</evidence>
<dbReference type="Pfam" id="PF00512">
    <property type="entry name" value="HisKA"/>
    <property type="match status" value="1"/>
</dbReference>
<feature type="transmembrane region" description="Helical" evidence="11">
    <location>
        <begin position="12"/>
        <end position="34"/>
    </location>
</feature>
<keyword evidence="8 11" id="KW-1133">Transmembrane helix</keyword>
<dbReference type="SMART" id="SM00304">
    <property type="entry name" value="HAMP"/>
    <property type="match status" value="1"/>
</dbReference>
<dbReference type="PROSITE" id="PS50885">
    <property type="entry name" value="HAMP"/>
    <property type="match status" value="1"/>
</dbReference>
<dbReference type="CDD" id="cd00075">
    <property type="entry name" value="HATPase"/>
    <property type="match status" value="1"/>
</dbReference>
<evidence type="ECO:0000256" key="1">
    <source>
        <dbReference type="ARBA" id="ARBA00000085"/>
    </source>
</evidence>
<feature type="transmembrane region" description="Helical" evidence="11">
    <location>
        <begin position="91"/>
        <end position="114"/>
    </location>
</feature>
<sequence>MVRRFSVKARFALVFAGLLLAIGALMLVLEFLLVRAALPTQTEPDEPGVPATSSSPPTSSVVLGGPDQGRAAAQVVQHNIAEYRADVLNTLAAQSGIALAASVVLALGLGWVAAHRMLRPVQQVTATARRLGADNLRERIRMPGPRDELTELADTFDGMLDRLAESFDSQRRFVANASHELRTPLATQRTMIEVAMAKIPPGSPARRLCERLLTVNARNEQLIDGLLVLASSDRGLRARTDVRLDEVARQAVAVHRASAAQRGCTLHVELKPCVVRGDRLLLERLVGNLIDNALKYNTEPGSVWIGVGERPSLSVANTGPDVPADAVPGLFEPFRQLAGDRAGPQRGVGLGLSIVASVVRAHDGTIEAVPRAGGGLVVVIDFAGARVPDGESARNSAAADSENA</sequence>
<dbReference type="Gene3D" id="3.30.565.10">
    <property type="entry name" value="Histidine kinase-like ATPase, C-terminal domain"/>
    <property type="match status" value="1"/>
</dbReference>
<evidence type="ECO:0000256" key="11">
    <source>
        <dbReference type="SAM" id="Phobius"/>
    </source>
</evidence>
<comment type="caution">
    <text evidence="14">The sequence shown here is derived from an EMBL/GenBank/DDBJ whole genome shotgun (WGS) entry which is preliminary data.</text>
</comment>
<evidence type="ECO:0000259" key="13">
    <source>
        <dbReference type="PROSITE" id="PS50885"/>
    </source>
</evidence>
<gene>
    <name evidence="14" type="ORF">ABJI51_02010</name>
</gene>
<evidence type="ECO:0000256" key="2">
    <source>
        <dbReference type="ARBA" id="ARBA00004236"/>
    </source>
</evidence>
<feature type="domain" description="HAMP" evidence="13">
    <location>
        <begin position="115"/>
        <end position="168"/>
    </location>
</feature>
<dbReference type="PANTHER" id="PTHR45436:SF5">
    <property type="entry name" value="SENSOR HISTIDINE KINASE TRCS"/>
    <property type="match status" value="1"/>
</dbReference>
<dbReference type="SUPFAM" id="SSF158472">
    <property type="entry name" value="HAMP domain-like"/>
    <property type="match status" value="1"/>
</dbReference>
<dbReference type="Gene3D" id="1.10.287.130">
    <property type="match status" value="1"/>
</dbReference>
<keyword evidence="10 11" id="KW-0472">Membrane</keyword>
<proteinExistence type="predicted"/>
<dbReference type="PROSITE" id="PS50109">
    <property type="entry name" value="HIS_KIN"/>
    <property type="match status" value="1"/>
</dbReference>
<feature type="domain" description="Histidine kinase" evidence="12">
    <location>
        <begin position="176"/>
        <end position="386"/>
    </location>
</feature>
<dbReference type="InterPro" id="IPR036890">
    <property type="entry name" value="HATPase_C_sf"/>
</dbReference>
<keyword evidence="15" id="KW-1185">Reference proteome</keyword>
<dbReference type="Gene3D" id="6.10.340.10">
    <property type="match status" value="1"/>
</dbReference>
<evidence type="ECO:0000256" key="7">
    <source>
        <dbReference type="ARBA" id="ARBA00022777"/>
    </source>
</evidence>
<comment type="subcellular location">
    <subcellularLocation>
        <location evidence="2">Cell membrane</location>
    </subcellularLocation>
</comment>
<name>A0ABV0L8S1_9PSEU</name>
<dbReference type="InterPro" id="IPR003594">
    <property type="entry name" value="HATPase_dom"/>
</dbReference>
<dbReference type="InterPro" id="IPR050428">
    <property type="entry name" value="TCS_sensor_his_kinase"/>
</dbReference>
<dbReference type="CDD" id="cd06225">
    <property type="entry name" value="HAMP"/>
    <property type="match status" value="1"/>
</dbReference>
<dbReference type="InterPro" id="IPR005467">
    <property type="entry name" value="His_kinase_dom"/>
</dbReference>
<keyword evidence="5" id="KW-0808">Transferase</keyword>
<dbReference type="Proteomes" id="UP001440984">
    <property type="component" value="Unassembled WGS sequence"/>
</dbReference>
<evidence type="ECO:0000256" key="10">
    <source>
        <dbReference type="ARBA" id="ARBA00023136"/>
    </source>
</evidence>